<sequence>MKKFTALFLSLLLIVGPISTVRASESNISRSGFIKMINETFHIYTVLGTEEAFSDIDLETEDYFELMAARRNGYIAGYTDGSVRANNIITRTEAALALDNLMELPQPMDGPVFTDQQGLPSWAVGSIQRVVARGILSADENGNFNGSEPLSRADLDNAVAAIKSLGLQEREDEIKTIKSFDGFEVTGRLSVPAGEEKIDRLVIFVHGTGPNTYEMRRQNNISGIRFKYLDIYADNFISDGTAFFTYNTRGISLGDEEPHYADIDENVYKQYTPRNIAQDIKYMIEQLKQDSRLSNADIILLGVSEGTIIAPLAVSEYGAEADALLLMGYCNDNMRDVLEYQLGGGMSFFNYTLLFNVAGAEEITKEQYETDPNEIIDSLLGGAAFKDIDLDGDGLITVEDFTIMMTPVRDGLFEAIENNDDKWIAENMSTIMPPLMTNWFKAHFELPKTEDIMTKVDIPMYIFQGTYDANCPVQGTYDVQNRFKELEKDNLTVHIYDGYDHDLNFTQLLYGLGSHAFEDIFSTVEHLQISDK</sequence>
<dbReference type="RefSeq" id="WP_256311338.1">
    <property type="nucleotide sequence ID" value="NZ_JANGAC010000006.1"/>
</dbReference>
<gene>
    <name evidence="4" type="ORF">NE686_09595</name>
</gene>
<feature type="chain" id="PRO_5046310384" evidence="1">
    <location>
        <begin position="24"/>
        <end position="532"/>
    </location>
</feature>
<proteinExistence type="predicted"/>
<dbReference type="Gene3D" id="3.40.50.1820">
    <property type="entry name" value="alpha/beta hydrolase"/>
    <property type="match status" value="1"/>
</dbReference>
<organism evidence="4 5">
    <name type="scientific">Tissierella carlieri</name>
    <dbReference type="NCBI Taxonomy" id="689904"/>
    <lineage>
        <taxon>Bacteria</taxon>
        <taxon>Bacillati</taxon>
        <taxon>Bacillota</taxon>
        <taxon>Tissierellia</taxon>
        <taxon>Tissierellales</taxon>
        <taxon>Tissierellaceae</taxon>
        <taxon>Tissierella</taxon>
    </lineage>
</organism>
<keyword evidence="5" id="KW-1185">Reference proteome</keyword>
<feature type="domain" description="EF-hand" evidence="2">
    <location>
        <begin position="383"/>
        <end position="411"/>
    </location>
</feature>
<accession>A0ABT1SA33</accession>
<dbReference type="SUPFAM" id="SSF53474">
    <property type="entry name" value="alpha/beta-Hydrolases"/>
    <property type="match status" value="1"/>
</dbReference>
<dbReference type="EMBL" id="JANGAC010000006">
    <property type="protein sequence ID" value="MCQ4923338.1"/>
    <property type="molecule type" value="Genomic_DNA"/>
</dbReference>
<evidence type="ECO:0000313" key="5">
    <source>
        <dbReference type="Proteomes" id="UP001524478"/>
    </source>
</evidence>
<dbReference type="PANTHER" id="PTHR43265:SF1">
    <property type="entry name" value="ESTERASE ESTD"/>
    <property type="match status" value="1"/>
</dbReference>
<dbReference type="InterPro" id="IPR029058">
    <property type="entry name" value="AB_hydrolase_fold"/>
</dbReference>
<comment type="caution">
    <text evidence="4">The sequence shown here is derived from an EMBL/GenBank/DDBJ whole genome shotgun (WGS) entry which is preliminary data.</text>
</comment>
<name>A0ABT1SA33_9FIRM</name>
<dbReference type="InterPro" id="IPR053145">
    <property type="entry name" value="AB_hydrolase_Est10"/>
</dbReference>
<evidence type="ECO:0000256" key="1">
    <source>
        <dbReference type="SAM" id="SignalP"/>
    </source>
</evidence>
<evidence type="ECO:0000313" key="4">
    <source>
        <dbReference type="EMBL" id="MCQ4923338.1"/>
    </source>
</evidence>
<evidence type="ECO:0000259" key="2">
    <source>
        <dbReference type="PROSITE" id="PS50222"/>
    </source>
</evidence>
<feature type="domain" description="SLH" evidence="3">
    <location>
        <begin position="49"/>
        <end position="112"/>
    </location>
</feature>
<evidence type="ECO:0000259" key="3">
    <source>
        <dbReference type="PROSITE" id="PS51272"/>
    </source>
</evidence>
<dbReference type="PROSITE" id="PS51272">
    <property type="entry name" value="SLH"/>
    <property type="match status" value="1"/>
</dbReference>
<dbReference type="PANTHER" id="PTHR43265">
    <property type="entry name" value="ESTERASE ESTD"/>
    <property type="match status" value="1"/>
</dbReference>
<dbReference type="Proteomes" id="UP001524478">
    <property type="component" value="Unassembled WGS sequence"/>
</dbReference>
<protein>
    <submittedName>
        <fullName evidence="4">S-layer homology domain-containing protein</fullName>
    </submittedName>
</protein>
<dbReference type="InterPro" id="IPR018247">
    <property type="entry name" value="EF_Hand_1_Ca_BS"/>
</dbReference>
<dbReference type="PROSITE" id="PS00018">
    <property type="entry name" value="EF_HAND_1"/>
    <property type="match status" value="1"/>
</dbReference>
<dbReference type="InterPro" id="IPR001119">
    <property type="entry name" value="SLH_dom"/>
</dbReference>
<dbReference type="PROSITE" id="PS50222">
    <property type="entry name" value="EF_HAND_2"/>
    <property type="match status" value="1"/>
</dbReference>
<keyword evidence="1" id="KW-0732">Signal</keyword>
<dbReference type="InterPro" id="IPR002048">
    <property type="entry name" value="EF_hand_dom"/>
</dbReference>
<feature type="signal peptide" evidence="1">
    <location>
        <begin position="1"/>
        <end position="23"/>
    </location>
</feature>
<reference evidence="4 5" key="1">
    <citation type="submission" date="2022-06" db="EMBL/GenBank/DDBJ databases">
        <title>Isolation of gut microbiota from human fecal samples.</title>
        <authorList>
            <person name="Pamer E.G."/>
            <person name="Barat B."/>
            <person name="Waligurski E."/>
            <person name="Medina S."/>
            <person name="Paddock L."/>
            <person name="Mostad J."/>
        </authorList>
    </citation>
    <scope>NUCLEOTIDE SEQUENCE [LARGE SCALE GENOMIC DNA]</scope>
    <source>
        <strain evidence="4 5">DFI.7.95</strain>
    </source>
</reference>
<dbReference type="Pfam" id="PF00395">
    <property type="entry name" value="SLH"/>
    <property type="match status" value="2"/>
</dbReference>